<dbReference type="PANTHER" id="PTHR48420:SF1">
    <property type="entry name" value="NON-HAEM DIOXYGENASE N-TERMINAL DOMAIN-CONTAINING PROTEIN"/>
    <property type="match status" value="1"/>
</dbReference>
<evidence type="ECO:0000256" key="1">
    <source>
        <dbReference type="ARBA" id="ARBA00022723"/>
    </source>
</evidence>
<dbReference type="SUPFAM" id="SSF51197">
    <property type="entry name" value="Clavaminate synthase-like"/>
    <property type="match status" value="1"/>
</dbReference>
<keyword evidence="2" id="KW-0408">Iron</keyword>
<comment type="caution">
    <text evidence="4">The sequence shown here is derived from an EMBL/GenBank/DDBJ whole genome shotgun (WGS) entry which is preliminary data.</text>
</comment>
<reference evidence="4 5" key="1">
    <citation type="journal article" date="2013" name="BMC Genomics">
        <title>The miniature genome of a carnivorous plant Genlisea aurea contains a low number of genes and short non-coding sequences.</title>
        <authorList>
            <person name="Leushkin E.V."/>
            <person name="Sutormin R.A."/>
            <person name="Nabieva E.R."/>
            <person name="Penin A.A."/>
            <person name="Kondrashov A.S."/>
            <person name="Logacheva M.D."/>
        </authorList>
    </citation>
    <scope>NUCLEOTIDE SEQUENCE [LARGE SCALE GENOMIC DNA]</scope>
</reference>
<feature type="non-terminal residue" evidence="4">
    <location>
        <position position="1"/>
    </location>
</feature>
<evidence type="ECO:0000259" key="3">
    <source>
        <dbReference type="Pfam" id="PF14226"/>
    </source>
</evidence>
<dbReference type="Pfam" id="PF14226">
    <property type="entry name" value="DIOX_N"/>
    <property type="match status" value="1"/>
</dbReference>
<dbReference type="InterPro" id="IPR027443">
    <property type="entry name" value="IPNS-like_sf"/>
</dbReference>
<accession>S8CBR7</accession>
<proteinExistence type="predicted"/>
<feature type="non-terminal residue" evidence="4">
    <location>
        <position position="155"/>
    </location>
</feature>
<dbReference type="InterPro" id="IPR026992">
    <property type="entry name" value="DIOX_N"/>
</dbReference>
<dbReference type="Proteomes" id="UP000015453">
    <property type="component" value="Unassembled WGS sequence"/>
</dbReference>
<feature type="domain" description="Non-haem dioxygenase N-terminal" evidence="3">
    <location>
        <begin position="33"/>
        <end position="148"/>
    </location>
</feature>
<evidence type="ECO:0000313" key="4">
    <source>
        <dbReference type="EMBL" id="EPS64339.1"/>
    </source>
</evidence>
<evidence type="ECO:0000256" key="2">
    <source>
        <dbReference type="ARBA" id="ARBA00023004"/>
    </source>
</evidence>
<sequence>RSPVRSPAIRSSSDIPLCAGVHSTVKISYDQLQDPRANILDKIELGFGTDGLGILSVTDVPGYTSLRQNLLSLAPRLANLPEEVKRKLEDPDSRYSIGWSHGKERLESGKLDSLKGSFYANPLYDIPTTELSLIKRYPFYCGPNIWPHDVLPELE</sequence>
<dbReference type="Gene3D" id="2.60.120.330">
    <property type="entry name" value="B-lactam Antibiotic, Isopenicillin N Synthase, Chain"/>
    <property type="match status" value="1"/>
</dbReference>
<evidence type="ECO:0000313" key="5">
    <source>
        <dbReference type="Proteomes" id="UP000015453"/>
    </source>
</evidence>
<gene>
    <name evidence="4" type="ORF">M569_10442</name>
</gene>
<protein>
    <recommendedName>
        <fullName evidence="3">Non-haem dioxygenase N-terminal domain-containing protein</fullName>
    </recommendedName>
</protein>
<dbReference type="EMBL" id="AUSU01004898">
    <property type="protein sequence ID" value="EPS64339.1"/>
    <property type="molecule type" value="Genomic_DNA"/>
</dbReference>
<dbReference type="OrthoDB" id="438224at2759"/>
<name>S8CBR7_9LAMI</name>
<keyword evidence="5" id="KW-1185">Reference proteome</keyword>
<keyword evidence="1" id="KW-0479">Metal-binding</keyword>
<dbReference type="GO" id="GO:0016706">
    <property type="term" value="F:2-oxoglutarate-dependent dioxygenase activity"/>
    <property type="evidence" value="ECO:0007669"/>
    <property type="project" value="UniProtKB-ARBA"/>
</dbReference>
<dbReference type="PANTHER" id="PTHR48420">
    <property type="entry name" value="NON-HAEM DIOXYGENASE N-TERMINAL DOMAIN-CONTAINING PROTEIN"/>
    <property type="match status" value="1"/>
</dbReference>
<dbReference type="GO" id="GO:0046872">
    <property type="term" value="F:metal ion binding"/>
    <property type="evidence" value="ECO:0007669"/>
    <property type="project" value="UniProtKB-KW"/>
</dbReference>
<organism evidence="4 5">
    <name type="scientific">Genlisea aurea</name>
    <dbReference type="NCBI Taxonomy" id="192259"/>
    <lineage>
        <taxon>Eukaryota</taxon>
        <taxon>Viridiplantae</taxon>
        <taxon>Streptophyta</taxon>
        <taxon>Embryophyta</taxon>
        <taxon>Tracheophyta</taxon>
        <taxon>Spermatophyta</taxon>
        <taxon>Magnoliopsida</taxon>
        <taxon>eudicotyledons</taxon>
        <taxon>Gunneridae</taxon>
        <taxon>Pentapetalae</taxon>
        <taxon>asterids</taxon>
        <taxon>lamiids</taxon>
        <taxon>Lamiales</taxon>
        <taxon>Lentibulariaceae</taxon>
        <taxon>Genlisea</taxon>
    </lineage>
</organism>
<dbReference type="AlphaFoldDB" id="S8CBR7"/>